<evidence type="ECO:0000256" key="3">
    <source>
        <dbReference type="ARBA" id="ARBA00023242"/>
    </source>
</evidence>
<dbReference type="GeneID" id="77726986"/>
<dbReference type="InterPro" id="IPR012590">
    <property type="entry name" value="POPLD_dom"/>
</dbReference>
<dbReference type="RefSeq" id="XP_052948966.1">
    <property type="nucleotide sequence ID" value="XM_053087781.1"/>
</dbReference>
<feature type="domain" description="Pop1 N-terminal" evidence="5">
    <location>
        <begin position="156"/>
        <end position="223"/>
    </location>
</feature>
<sequence>MAPNSKAGPSRPNATREAAAYAPKYKTKVIQSTSELLRHQKGKAKETIGAAFDVAQNVKNLPGVIRVEAFVEARAMEILAFQNAIKSAATFGNSRVFQSLPRHLRRRAASHNPKRVPKRLRKRAAAEIDPGDNIAKLHRKRAKLRAKGDLKGRSRTEQLLARQRNKTWLPTHIWHAKRFHMVNIWGHRLPLTPTLKSFRPAYRATRRRCAVSDTSYYGILELDSDAGLERVTAGRYAGDRFEHRKADVLLYHLDTYPLGLIGPAEIIRGDKLWIRIHPSIFDEAFAAIRAAVGVVRDLRGELDSFELVGPMSEEVLSRVLRPVKGETFRTAYTVSTFMIQGYKVRDNLAKPLFRKSDLDRRRQHLRNPGTSLRPLAQDARLPIMLIQRTVGDMHGYTLLLPRGWSQYLLTAFAYARCLISGLAERRVQHREAGVACFPEHFGAVCKAGTEWEDRKAGEETDRWERKPPGKRPEYGLLGTPAAFKPDWSFMIDEEATVNGSSATPWLVQTPILELLPHFRVNAEQTISEIINAFRSQRNMPPITQDLYPSALIQVRINLLGRGSPKDMAYIYGLSAEEREEWLSAEDTQTIGEVKPDLNTLVGYVTTGNFSLSRGTGHALGSVSLKGYLGLLRLAEVGSEMGKGRALVKLVVPGRWAIQTGDYSANGGKLPYITHLGHFVRPRHLSSLPSWTEVDEDKSEAGLWTAYIEQSLTDLVNHTLYSLPPNYTLLAPAQSGPLGPLERHYIPQRIRAIHKTRLEHAGLWGLGGSTDAEEPKEGKEAAVVPGGTEIPRGWAGWGAGREVERRRRAWEGEQLAKRARGVLDVLSRRVGEGYFGGERCVCTSPRRPRMKASWWNGSMLRTGPTDAHIEEPQDSSLQDGRRLCVA</sequence>
<dbReference type="Pfam" id="PF06978">
    <property type="entry name" value="POP1_N"/>
    <property type="match status" value="2"/>
</dbReference>
<proteinExistence type="predicted"/>
<keyword evidence="3" id="KW-0539">Nucleus</keyword>
<feature type="compositionally biased region" description="Basic and acidic residues" evidence="4">
    <location>
        <begin position="455"/>
        <end position="473"/>
    </location>
</feature>
<gene>
    <name evidence="8" type="ORF">MKK02DRAFT_29298</name>
</gene>
<dbReference type="Pfam" id="PF22770">
    <property type="entry name" value="POP1_C"/>
    <property type="match status" value="1"/>
</dbReference>
<dbReference type="SUPFAM" id="SSF103025">
    <property type="entry name" value="Folate-binding domain"/>
    <property type="match status" value="1"/>
</dbReference>
<evidence type="ECO:0000313" key="8">
    <source>
        <dbReference type="EMBL" id="KAI9639189.1"/>
    </source>
</evidence>
<dbReference type="InterPro" id="IPR039182">
    <property type="entry name" value="Pop1"/>
</dbReference>
<protein>
    <submittedName>
        <fullName evidence="8">Ribonucleases P/MRP protein subunit POP1-domain-containing protein</fullName>
    </submittedName>
</protein>
<dbReference type="InterPro" id="IPR009723">
    <property type="entry name" value="Pop1_N"/>
</dbReference>
<evidence type="ECO:0000313" key="9">
    <source>
        <dbReference type="Proteomes" id="UP001164286"/>
    </source>
</evidence>
<name>A0AA38HHD5_9TREE</name>
<evidence type="ECO:0000256" key="4">
    <source>
        <dbReference type="SAM" id="MobiDB-lite"/>
    </source>
</evidence>
<dbReference type="EMBL" id="JAKWFO010000001">
    <property type="protein sequence ID" value="KAI9639189.1"/>
    <property type="molecule type" value="Genomic_DNA"/>
</dbReference>
<evidence type="ECO:0000256" key="2">
    <source>
        <dbReference type="ARBA" id="ARBA00022694"/>
    </source>
</evidence>
<comment type="caution">
    <text evidence="8">The sequence shown here is derived from an EMBL/GenBank/DDBJ whole genome shotgun (WGS) entry which is preliminary data.</text>
</comment>
<dbReference type="PANTHER" id="PTHR22731">
    <property type="entry name" value="RIBONUCLEASES P/MRP PROTEIN SUBUNIT POP1"/>
    <property type="match status" value="1"/>
</dbReference>
<feature type="domain" description="POP1 C-terminal" evidence="7">
    <location>
        <begin position="599"/>
        <end position="633"/>
    </location>
</feature>
<evidence type="ECO:0000259" key="7">
    <source>
        <dbReference type="Pfam" id="PF22770"/>
    </source>
</evidence>
<dbReference type="Pfam" id="PF08170">
    <property type="entry name" value="POPLD"/>
    <property type="match status" value="1"/>
</dbReference>
<feature type="region of interest" description="Disordered" evidence="4">
    <location>
        <begin position="455"/>
        <end position="475"/>
    </location>
</feature>
<organism evidence="8 9">
    <name type="scientific">Dioszegia hungarica</name>
    <dbReference type="NCBI Taxonomy" id="4972"/>
    <lineage>
        <taxon>Eukaryota</taxon>
        <taxon>Fungi</taxon>
        <taxon>Dikarya</taxon>
        <taxon>Basidiomycota</taxon>
        <taxon>Agaricomycotina</taxon>
        <taxon>Tremellomycetes</taxon>
        <taxon>Tremellales</taxon>
        <taxon>Bulleribasidiaceae</taxon>
        <taxon>Dioszegia</taxon>
    </lineage>
</organism>
<dbReference type="AlphaFoldDB" id="A0AA38HHD5"/>
<evidence type="ECO:0000256" key="1">
    <source>
        <dbReference type="ARBA" id="ARBA00004123"/>
    </source>
</evidence>
<comment type="subcellular location">
    <subcellularLocation>
        <location evidence="1">Nucleus</location>
    </subcellularLocation>
</comment>
<dbReference type="GO" id="GO:0005655">
    <property type="term" value="C:nucleolar ribonuclease P complex"/>
    <property type="evidence" value="ECO:0007669"/>
    <property type="project" value="InterPro"/>
</dbReference>
<feature type="domain" description="Pop1 N-terminal" evidence="5">
    <location>
        <begin position="70"/>
        <end position="151"/>
    </location>
</feature>
<dbReference type="InterPro" id="IPR055079">
    <property type="entry name" value="POP1_C"/>
</dbReference>
<dbReference type="Proteomes" id="UP001164286">
    <property type="component" value="Unassembled WGS sequence"/>
</dbReference>
<reference evidence="8" key="1">
    <citation type="journal article" date="2022" name="G3 (Bethesda)">
        <title>High quality genome of the basidiomycete yeast Dioszegia hungarica PDD-24b-2 isolated from cloud water.</title>
        <authorList>
            <person name="Jarrige D."/>
            <person name="Haridas S."/>
            <person name="Bleykasten-Grosshans C."/>
            <person name="Joly M."/>
            <person name="Nadalig T."/>
            <person name="Sancelme M."/>
            <person name="Vuilleumier S."/>
            <person name="Grigoriev I.V."/>
            <person name="Amato P."/>
            <person name="Bringel F."/>
        </authorList>
    </citation>
    <scope>NUCLEOTIDE SEQUENCE</scope>
    <source>
        <strain evidence="8">PDD-24b-2</strain>
    </source>
</reference>
<keyword evidence="9" id="KW-1185">Reference proteome</keyword>
<dbReference type="GO" id="GO:0000172">
    <property type="term" value="C:ribonuclease MRP complex"/>
    <property type="evidence" value="ECO:0007669"/>
    <property type="project" value="InterPro"/>
</dbReference>
<dbReference type="GO" id="GO:0001682">
    <property type="term" value="P:tRNA 5'-leader removal"/>
    <property type="evidence" value="ECO:0007669"/>
    <property type="project" value="InterPro"/>
</dbReference>
<evidence type="ECO:0000259" key="5">
    <source>
        <dbReference type="Pfam" id="PF06978"/>
    </source>
</evidence>
<dbReference type="PANTHER" id="PTHR22731:SF3">
    <property type="entry name" value="RIBONUCLEASES P_MRP PROTEIN SUBUNIT POP1"/>
    <property type="match status" value="1"/>
</dbReference>
<keyword evidence="2" id="KW-0819">tRNA processing</keyword>
<evidence type="ECO:0000259" key="6">
    <source>
        <dbReference type="Pfam" id="PF08170"/>
    </source>
</evidence>
<accession>A0AA38HHD5</accession>
<feature type="domain" description="POPLD" evidence="6">
    <location>
        <begin position="395"/>
        <end position="487"/>
    </location>
</feature>